<feature type="region of interest" description="Disordered" evidence="1">
    <location>
        <begin position="530"/>
        <end position="578"/>
    </location>
</feature>
<feature type="region of interest" description="Disordered" evidence="1">
    <location>
        <begin position="305"/>
        <end position="343"/>
    </location>
</feature>
<proteinExistence type="predicted"/>
<organism evidence="2 3">
    <name type="scientific">Parascedosporium putredinis</name>
    <dbReference type="NCBI Taxonomy" id="1442378"/>
    <lineage>
        <taxon>Eukaryota</taxon>
        <taxon>Fungi</taxon>
        <taxon>Dikarya</taxon>
        <taxon>Ascomycota</taxon>
        <taxon>Pezizomycotina</taxon>
        <taxon>Sordariomycetes</taxon>
        <taxon>Hypocreomycetidae</taxon>
        <taxon>Microascales</taxon>
        <taxon>Microascaceae</taxon>
        <taxon>Parascedosporium</taxon>
    </lineage>
</organism>
<feature type="region of interest" description="Disordered" evidence="1">
    <location>
        <begin position="1"/>
        <end position="27"/>
    </location>
</feature>
<reference evidence="2" key="1">
    <citation type="submission" date="2022-11" db="EMBL/GenBank/DDBJ databases">
        <authorList>
            <person name="Scott C."/>
            <person name="Bruce N."/>
        </authorList>
    </citation>
    <scope>NUCLEOTIDE SEQUENCE</scope>
</reference>
<evidence type="ECO:0000313" key="3">
    <source>
        <dbReference type="Proteomes" id="UP000838763"/>
    </source>
</evidence>
<evidence type="ECO:0008006" key="4">
    <source>
        <dbReference type="Google" id="ProtNLM"/>
    </source>
</evidence>
<evidence type="ECO:0000256" key="1">
    <source>
        <dbReference type="SAM" id="MobiDB-lite"/>
    </source>
</evidence>
<feature type="region of interest" description="Disordered" evidence="1">
    <location>
        <begin position="229"/>
        <end position="290"/>
    </location>
</feature>
<sequence>MDPPSKKRRLAPKTDVSPASAPVNLPSAPAVVETPVPARVEFERFARHLQDAAMLIQRSAERPTYTSVSVLLLRWEEDTSVEADLVSLEKVFRDQFHYRTDRNTREDAARLKWHGVRCLFEDAQSDILLFLDTCSVRDAPLTGSHGLKQAIAAWGPEQRVKDHRERTFTSILVESLKKLGSSKDPFTVQTLYESIQALRDAEAASITNGSGKPQPPGQSPIYFTITAGAGAKRSRKDGENADGAYRSLSDRDATMIDSTPTSRVQVTAYSGGRYPPGSGVKDEVEDSAEMKEAAEQLKALSHIRHLTNETPTKPQRSSLPDSAPDRHGDSGVNGSADGARADGHGSEFIVAPKAYRGGAYKAISVCILFAGCDSTFGSKNEWKRHITSQHLCLQYYRCSACPTSIAEGKFNEFNRKDLFTQHLRRMHAPLAIKKSVNPVDTKTQAEWENRVKEMQQSCLVQRRHPPQLSACPKPDCQSVFEGPGSWDEWTEHVGRHMEKNEGQRLGVDHHLAKWALDEAIIERDEKGSISCAPVREASGTAESSGTPARGDSSGGSGPTEGTVKVVSNGTEGDKMDVD</sequence>
<protein>
    <recommendedName>
        <fullName evidence="4">C2H2-type domain-containing protein</fullName>
    </recommendedName>
</protein>
<dbReference type="Gene3D" id="3.30.160.60">
    <property type="entry name" value="Classic Zinc Finger"/>
    <property type="match status" value="1"/>
</dbReference>
<dbReference type="Proteomes" id="UP000838763">
    <property type="component" value="Unassembled WGS sequence"/>
</dbReference>
<dbReference type="GO" id="GO:0003700">
    <property type="term" value="F:DNA-binding transcription factor activity"/>
    <property type="evidence" value="ECO:0007669"/>
    <property type="project" value="InterPro"/>
</dbReference>
<dbReference type="AlphaFoldDB" id="A0A9P1H475"/>
<dbReference type="EMBL" id="CALLCH030000012">
    <property type="protein sequence ID" value="CAI4215039.1"/>
    <property type="molecule type" value="Genomic_DNA"/>
</dbReference>
<evidence type="ECO:0000313" key="2">
    <source>
        <dbReference type="EMBL" id="CAI4215039.1"/>
    </source>
</evidence>
<feature type="compositionally biased region" description="Basic residues" evidence="1">
    <location>
        <begin position="1"/>
        <end position="11"/>
    </location>
</feature>
<comment type="caution">
    <text evidence="2">The sequence shown here is derived from an EMBL/GenBank/DDBJ whole genome shotgun (WGS) entry which is preliminary data.</text>
</comment>
<name>A0A9P1H475_9PEZI</name>
<keyword evidence="3" id="KW-1185">Reference proteome</keyword>
<dbReference type="OrthoDB" id="5388486at2759"/>
<gene>
    <name evidence="2" type="ORF">PPNO1_LOCUS4759</name>
</gene>
<dbReference type="PANTHER" id="PTHR23225">
    <property type="entry name" value="ZINC FINGER PROTEIN"/>
    <property type="match status" value="1"/>
</dbReference>
<feature type="compositionally biased region" description="Polar residues" evidence="1">
    <location>
        <begin position="256"/>
        <end position="268"/>
    </location>
</feature>
<feature type="compositionally biased region" description="Polar residues" evidence="1">
    <location>
        <begin position="308"/>
        <end position="320"/>
    </location>
</feature>
<dbReference type="InterPro" id="IPR039970">
    <property type="entry name" value="TF_Grauzone"/>
</dbReference>
<accession>A0A9P1H475</accession>
<dbReference type="PANTHER" id="PTHR23225:SF2">
    <property type="entry name" value="AT09679P-RELATED"/>
    <property type="match status" value="1"/>
</dbReference>